<feature type="domain" description="Protein kinase" evidence="10">
    <location>
        <begin position="411"/>
        <end position="710"/>
    </location>
</feature>
<protein>
    <recommendedName>
        <fullName evidence="14">Protein kinase domain-containing protein</fullName>
    </recommendedName>
</protein>
<evidence type="ECO:0000256" key="5">
    <source>
        <dbReference type="ARBA" id="ARBA00022786"/>
    </source>
</evidence>
<dbReference type="GO" id="GO:0004842">
    <property type="term" value="F:ubiquitin-protein transferase activity"/>
    <property type="evidence" value="ECO:0007669"/>
    <property type="project" value="InterPro"/>
</dbReference>
<keyword evidence="3 8" id="KW-0547">Nucleotide-binding</keyword>
<dbReference type="SUPFAM" id="SSF56204">
    <property type="entry name" value="Hect, E3 ligase catalytic domain"/>
    <property type="match status" value="1"/>
</dbReference>
<dbReference type="InterPro" id="IPR011009">
    <property type="entry name" value="Kinase-like_dom_sf"/>
</dbReference>
<keyword evidence="2" id="KW-0808">Transferase</keyword>
<evidence type="ECO:0000256" key="6">
    <source>
        <dbReference type="ARBA" id="ARBA00022840"/>
    </source>
</evidence>
<feature type="compositionally biased region" description="Basic and acidic residues" evidence="9">
    <location>
        <begin position="317"/>
        <end position="335"/>
    </location>
</feature>
<keyword evidence="6 8" id="KW-0067">ATP-binding</keyword>
<evidence type="ECO:0000256" key="7">
    <source>
        <dbReference type="PROSITE-ProRule" id="PRU00104"/>
    </source>
</evidence>
<feature type="region of interest" description="Disordered" evidence="9">
    <location>
        <begin position="1"/>
        <end position="92"/>
    </location>
</feature>
<dbReference type="SMART" id="SM00220">
    <property type="entry name" value="S_TKc"/>
    <property type="match status" value="1"/>
</dbReference>
<reference evidence="13" key="1">
    <citation type="journal article" date="2023" name="Commun. Biol.">
        <title>Genome analysis of Parmales, the sister group of diatoms, reveals the evolutionary specialization of diatoms from phago-mixotrophs to photoautotrophs.</title>
        <authorList>
            <person name="Ban H."/>
            <person name="Sato S."/>
            <person name="Yoshikawa S."/>
            <person name="Yamada K."/>
            <person name="Nakamura Y."/>
            <person name="Ichinomiya M."/>
            <person name="Sato N."/>
            <person name="Blanc-Mathieu R."/>
            <person name="Endo H."/>
            <person name="Kuwata A."/>
            <person name="Ogata H."/>
        </authorList>
    </citation>
    <scope>NUCLEOTIDE SEQUENCE [LARGE SCALE GENOMIC DNA]</scope>
</reference>
<evidence type="ECO:0008006" key="14">
    <source>
        <dbReference type="Google" id="ProtNLM"/>
    </source>
</evidence>
<evidence type="ECO:0000313" key="13">
    <source>
        <dbReference type="Proteomes" id="UP001162640"/>
    </source>
</evidence>
<evidence type="ECO:0000313" key="12">
    <source>
        <dbReference type="EMBL" id="GMH91898.1"/>
    </source>
</evidence>
<dbReference type="SUPFAM" id="SSF56112">
    <property type="entry name" value="Protein kinase-like (PK-like)"/>
    <property type="match status" value="1"/>
</dbReference>
<keyword evidence="1" id="KW-0723">Serine/threonine-protein kinase</keyword>
<feature type="compositionally biased region" description="Basic and acidic residues" evidence="9">
    <location>
        <begin position="26"/>
        <end position="37"/>
    </location>
</feature>
<evidence type="ECO:0000256" key="2">
    <source>
        <dbReference type="ARBA" id="ARBA00022679"/>
    </source>
</evidence>
<evidence type="ECO:0000256" key="3">
    <source>
        <dbReference type="ARBA" id="ARBA00022741"/>
    </source>
</evidence>
<evidence type="ECO:0000256" key="1">
    <source>
        <dbReference type="ARBA" id="ARBA00022527"/>
    </source>
</evidence>
<evidence type="ECO:0000256" key="4">
    <source>
        <dbReference type="ARBA" id="ARBA00022777"/>
    </source>
</evidence>
<name>A0A9W7BSM1_9STRA</name>
<dbReference type="FunFam" id="1.10.510.10:FF:000624">
    <property type="entry name" value="Mitogen-activated protein kinase"/>
    <property type="match status" value="1"/>
</dbReference>
<dbReference type="InterPro" id="IPR035983">
    <property type="entry name" value="Hect_E3_ubiquitin_ligase"/>
</dbReference>
<dbReference type="InterPro" id="IPR050117">
    <property type="entry name" value="MAPK"/>
</dbReference>
<dbReference type="Pfam" id="PF00069">
    <property type="entry name" value="Pkinase"/>
    <property type="match status" value="1"/>
</dbReference>
<dbReference type="PROSITE" id="PS00107">
    <property type="entry name" value="PROTEIN_KINASE_ATP"/>
    <property type="match status" value="1"/>
</dbReference>
<dbReference type="InterPro" id="IPR008271">
    <property type="entry name" value="Ser/Thr_kinase_AS"/>
</dbReference>
<dbReference type="GO" id="GO:0005524">
    <property type="term" value="F:ATP binding"/>
    <property type="evidence" value="ECO:0007669"/>
    <property type="project" value="UniProtKB-UniRule"/>
</dbReference>
<gene>
    <name evidence="12" type="ORF">TL16_g12186</name>
</gene>
<sequence length="1302" mass="147432">MPARRPLKRKPQAARPRVARTPWDSRFIREKLGDGDNKSVQTKSSYRSRPHNFSKPIASGSAPSRDQRQGAGGSDEKHSLTSPEITRDNRAKEIYRKKMDAARAVGYRESLLMQLNAVVLHWPKKEVKDQSKKVGSSLPEAARLLRNMSVDLREAGLRCVEKIVSWVLTVSINATSPTPFLWNGSDYLLKMYTDLNFVRKGIGPQATKIANFCDGNPLLLSSDEIKGKGTKSQVGRAHAASIVILDVVRRNRKRAKDGMEGTEVEKKVVRIVEKKVSPKKKEVSPMKVEPEDEFEAKEEVVEEKEEEEEYEEEVVEEEKKEEVVVEEKKSEKESKEEEEEEEEEESYGSDDYDDFEEEESKSQAAVQQQSPPTKSTNQSDNQSPEKEDMIEAIVLSESPRTEVDDDMLDNYDFGKLLGEGAYGYVYLAHHKPTRKKVAVKKFKAASEEDEDVDYVIKTQEREVDICTKLKHPHVVEVIDHFVQDGTQYISFEMMECNVLEIIERNEGGLPDMKIVKLLMKQLLEGLSYVHSMNVVHRDIKPENLLIINSTSDKPTLRLCDFGAARFLNEGGDDKRGGLTHYVGSRWYRAPELLGNSDKESYGCAVDVWSAACIMAEITTGNALFQGDDENEVVEYILDILGPLSMESLRNLREQGVMGDVYKAQRRVKSRDLKVELKKLGKNGVALIEEMLSVEVRGRPTASVCLDRAYFATEEAEGVDEEKEEEEEEDNYDDDEEYEDDDEDFEEEEEEKKEEEKEGKDGLTAESEVWGMLRDRDVEAALKSILLKGEPANSTDLSDCLGDVRSTNFQNFCTEVVVYASSDQLFDLVTALHSVIDLTTNPILNATKTWMLSQQRSDMSLQEVVDEVSKNNKKVTTGSVKAAVEALGWLASSTEMNTEVDHAGKIIGINSLETLLGLPKLAETKSVLSPTSKSLFLYLKITEKGVSRLTLTSYRSEINETCKKLLSHTGYLNNSSNILDSYVERSFVLCPYYRSEFGKKISEGVPVEEGEGLGPRKEMFHLLREGFERKFKAGKILKGGEGEKKDNFIRFGKGVEEIRVGWMLEMNTGLPSEFTRTVTRVNSGRGEIYLDKVLPEDFSGSVKILESCNPPMIWKKSCEKVWVNAQCGEEEDVRGDFRMMGVLMGLTVVNQCQMDFDLPEVFFKLLMSDKDNRMSKSDLKGFDDDMLRTLENVERGWSASQIKEVLKVEGVRVRGETDKVELYKQYENHLLDSIREGIDWQMKAIRSGFTSILDLDEIRSFGINAYDLKNIICGVPQSDSDDFDIREVFQVVTDNYLRKALNS</sequence>
<feature type="compositionally biased region" description="Acidic residues" evidence="9">
    <location>
        <begin position="336"/>
        <end position="359"/>
    </location>
</feature>
<evidence type="ECO:0000256" key="8">
    <source>
        <dbReference type="PROSITE-ProRule" id="PRU10141"/>
    </source>
</evidence>
<evidence type="ECO:0000259" key="10">
    <source>
        <dbReference type="PROSITE" id="PS50011"/>
    </source>
</evidence>
<feature type="domain" description="HECT" evidence="11">
    <location>
        <begin position="1120"/>
        <end position="1189"/>
    </location>
</feature>
<organism evidence="12 13">
    <name type="scientific">Triparma laevis f. inornata</name>
    <dbReference type="NCBI Taxonomy" id="1714386"/>
    <lineage>
        <taxon>Eukaryota</taxon>
        <taxon>Sar</taxon>
        <taxon>Stramenopiles</taxon>
        <taxon>Ochrophyta</taxon>
        <taxon>Bolidophyceae</taxon>
        <taxon>Parmales</taxon>
        <taxon>Triparmaceae</taxon>
        <taxon>Triparma</taxon>
    </lineage>
</organism>
<dbReference type="Gene3D" id="3.30.200.20">
    <property type="entry name" value="Phosphorylase Kinase, domain 1"/>
    <property type="match status" value="1"/>
</dbReference>
<dbReference type="EMBL" id="BLQM01000482">
    <property type="protein sequence ID" value="GMH91898.1"/>
    <property type="molecule type" value="Genomic_DNA"/>
</dbReference>
<feature type="compositionally biased region" description="Basic and acidic residues" evidence="9">
    <location>
        <begin position="74"/>
        <end position="92"/>
    </location>
</feature>
<dbReference type="Pfam" id="PF00632">
    <property type="entry name" value="HECT"/>
    <property type="match status" value="1"/>
</dbReference>
<comment type="caution">
    <text evidence="12">The sequence shown here is derived from an EMBL/GenBank/DDBJ whole genome shotgun (WGS) entry which is preliminary data.</text>
</comment>
<feature type="region of interest" description="Disordered" evidence="9">
    <location>
        <begin position="279"/>
        <end position="386"/>
    </location>
</feature>
<proteinExistence type="predicted"/>
<feature type="compositionally biased region" description="Polar residues" evidence="9">
    <location>
        <begin position="362"/>
        <end position="382"/>
    </location>
</feature>
<dbReference type="Proteomes" id="UP001162640">
    <property type="component" value="Unassembled WGS sequence"/>
</dbReference>
<dbReference type="Gene3D" id="3.90.1750.10">
    <property type="entry name" value="Hect, E3 ligase catalytic domains"/>
    <property type="match status" value="1"/>
</dbReference>
<keyword evidence="5 7" id="KW-0833">Ubl conjugation pathway</keyword>
<dbReference type="InterPro" id="IPR000719">
    <property type="entry name" value="Prot_kinase_dom"/>
</dbReference>
<keyword evidence="4" id="KW-0418">Kinase</keyword>
<feature type="region of interest" description="Disordered" evidence="9">
    <location>
        <begin position="714"/>
        <end position="765"/>
    </location>
</feature>
<dbReference type="PROSITE" id="PS00108">
    <property type="entry name" value="PROTEIN_KINASE_ST"/>
    <property type="match status" value="1"/>
</dbReference>
<feature type="compositionally biased region" description="Basic and acidic residues" evidence="9">
    <location>
        <begin position="753"/>
        <end position="762"/>
    </location>
</feature>
<dbReference type="PROSITE" id="PS50011">
    <property type="entry name" value="PROTEIN_KINASE_DOM"/>
    <property type="match status" value="1"/>
</dbReference>
<dbReference type="GO" id="GO:0004674">
    <property type="term" value="F:protein serine/threonine kinase activity"/>
    <property type="evidence" value="ECO:0007669"/>
    <property type="project" value="UniProtKB-KW"/>
</dbReference>
<dbReference type="InterPro" id="IPR017441">
    <property type="entry name" value="Protein_kinase_ATP_BS"/>
</dbReference>
<feature type="binding site" evidence="8">
    <location>
        <position position="441"/>
    </location>
    <ligand>
        <name>ATP</name>
        <dbReference type="ChEBI" id="CHEBI:30616"/>
    </ligand>
</feature>
<dbReference type="Gene3D" id="3.30.2160.10">
    <property type="entry name" value="Hect, E3 ligase catalytic domain"/>
    <property type="match status" value="1"/>
</dbReference>
<feature type="compositionally biased region" description="Basic residues" evidence="9">
    <location>
        <begin position="1"/>
        <end position="12"/>
    </location>
</feature>
<evidence type="ECO:0000256" key="9">
    <source>
        <dbReference type="SAM" id="MobiDB-lite"/>
    </source>
</evidence>
<comment type="caution">
    <text evidence="7">Lacks conserved residue(s) required for the propagation of feature annotation.</text>
</comment>
<dbReference type="InterPro" id="IPR000569">
    <property type="entry name" value="HECT_dom"/>
</dbReference>
<accession>A0A9W7BSM1</accession>
<dbReference type="Gene3D" id="1.10.510.10">
    <property type="entry name" value="Transferase(Phosphotransferase) domain 1"/>
    <property type="match status" value="1"/>
</dbReference>
<dbReference type="PANTHER" id="PTHR24055">
    <property type="entry name" value="MITOGEN-ACTIVATED PROTEIN KINASE"/>
    <property type="match status" value="1"/>
</dbReference>
<feature type="compositionally biased region" description="Acidic residues" evidence="9">
    <location>
        <begin position="714"/>
        <end position="752"/>
    </location>
</feature>
<dbReference type="PROSITE" id="PS50237">
    <property type="entry name" value="HECT"/>
    <property type="match status" value="1"/>
</dbReference>
<feature type="compositionally biased region" description="Acidic residues" evidence="9">
    <location>
        <begin position="290"/>
        <end position="316"/>
    </location>
</feature>
<evidence type="ECO:0000259" key="11">
    <source>
        <dbReference type="PROSITE" id="PS50237"/>
    </source>
</evidence>